<reference evidence="3 4" key="1">
    <citation type="submission" date="2020-03" db="EMBL/GenBank/DDBJ databases">
        <title>Sphingomonas sp. nov., isolated from fish.</title>
        <authorList>
            <person name="Hyun D.-W."/>
            <person name="Bae J.-W."/>
        </authorList>
    </citation>
    <scope>NUCLEOTIDE SEQUENCE [LARGE SCALE GENOMIC DNA]</scope>
    <source>
        <strain evidence="3 4">HDW15C</strain>
    </source>
</reference>
<dbReference type="EMBL" id="CP049871">
    <property type="protein sequence ID" value="QIL02341.1"/>
    <property type="molecule type" value="Genomic_DNA"/>
</dbReference>
<feature type="chain" id="PRO_5026135054" evidence="1">
    <location>
        <begin position="25"/>
        <end position="163"/>
    </location>
</feature>
<dbReference type="RefSeq" id="WP_166093915.1">
    <property type="nucleotide sequence ID" value="NZ_CP049871.1"/>
</dbReference>
<evidence type="ECO:0000313" key="4">
    <source>
        <dbReference type="Proteomes" id="UP000502502"/>
    </source>
</evidence>
<dbReference type="Pfam" id="PF14534">
    <property type="entry name" value="DUF4440"/>
    <property type="match status" value="1"/>
</dbReference>
<evidence type="ECO:0000259" key="2">
    <source>
        <dbReference type="Pfam" id="PF14534"/>
    </source>
</evidence>
<organism evidence="3 4">
    <name type="scientific">Sphingomonas sinipercae</name>
    <dbReference type="NCBI Taxonomy" id="2714944"/>
    <lineage>
        <taxon>Bacteria</taxon>
        <taxon>Pseudomonadati</taxon>
        <taxon>Pseudomonadota</taxon>
        <taxon>Alphaproteobacteria</taxon>
        <taxon>Sphingomonadales</taxon>
        <taxon>Sphingomonadaceae</taxon>
        <taxon>Sphingomonas</taxon>
    </lineage>
</organism>
<gene>
    <name evidence="3" type="ORF">G7078_05745</name>
</gene>
<dbReference type="PROSITE" id="PS51257">
    <property type="entry name" value="PROKAR_LIPOPROTEIN"/>
    <property type="match status" value="1"/>
</dbReference>
<dbReference type="Proteomes" id="UP000502502">
    <property type="component" value="Chromosome"/>
</dbReference>
<dbReference type="InterPro" id="IPR027843">
    <property type="entry name" value="DUF4440"/>
</dbReference>
<sequence>MRTKLMLAGVALAILSGCQNQAPADDRASIEHALKLQEDQWQRDYASKDAAALGSHYAPDAALASPGAPIATTEADRAGALEGMAKDPNLKMEFASDRVDVASSGDLAYTRGHFTMTSTDSASNQPRVDKGSYLTVWKKQSDGLWKAVEDFVTPGPAVVPVAP</sequence>
<proteinExistence type="predicted"/>
<evidence type="ECO:0000256" key="1">
    <source>
        <dbReference type="SAM" id="SignalP"/>
    </source>
</evidence>
<keyword evidence="1" id="KW-0732">Signal</keyword>
<keyword evidence="4" id="KW-1185">Reference proteome</keyword>
<dbReference type="KEGG" id="ssin:G7078_05745"/>
<accession>A0A6G7ZMY6</accession>
<dbReference type="Gene3D" id="3.10.450.50">
    <property type="match status" value="1"/>
</dbReference>
<dbReference type="AlphaFoldDB" id="A0A6G7ZMY6"/>
<protein>
    <submittedName>
        <fullName evidence="3">DUF4440 domain-containing protein</fullName>
    </submittedName>
</protein>
<name>A0A6G7ZMY6_9SPHN</name>
<dbReference type="SUPFAM" id="SSF54427">
    <property type="entry name" value="NTF2-like"/>
    <property type="match status" value="1"/>
</dbReference>
<feature type="signal peptide" evidence="1">
    <location>
        <begin position="1"/>
        <end position="24"/>
    </location>
</feature>
<dbReference type="InterPro" id="IPR032710">
    <property type="entry name" value="NTF2-like_dom_sf"/>
</dbReference>
<evidence type="ECO:0000313" key="3">
    <source>
        <dbReference type="EMBL" id="QIL02341.1"/>
    </source>
</evidence>
<feature type="domain" description="DUF4440" evidence="2">
    <location>
        <begin position="37"/>
        <end position="146"/>
    </location>
</feature>